<dbReference type="AlphaFoldDB" id="A0A8H6FGE2"/>
<accession>A0A8H6FGE2</accession>
<gene>
    <name evidence="3" type="ORF">HO133_008593</name>
</gene>
<name>A0A8H6FGE2_9LECA</name>
<dbReference type="RefSeq" id="XP_037155459.1">
    <property type="nucleotide sequence ID" value="XM_037299458.1"/>
</dbReference>
<feature type="domain" description="DUF7907" evidence="2">
    <location>
        <begin position="38"/>
        <end position="190"/>
    </location>
</feature>
<organism evidence="3 4">
    <name type="scientific">Letharia lupina</name>
    <dbReference type="NCBI Taxonomy" id="560253"/>
    <lineage>
        <taxon>Eukaryota</taxon>
        <taxon>Fungi</taxon>
        <taxon>Dikarya</taxon>
        <taxon>Ascomycota</taxon>
        <taxon>Pezizomycotina</taxon>
        <taxon>Lecanoromycetes</taxon>
        <taxon>OSLEUM clade</taxon>
        <taxon>Lecanoromycetidae</taxon>
        <taxon>Lecanorales</taxon>
        <taxon>Lecanorineae</taxon>
        <taxon>Parmeliaceae</taxon>
        <taxon>Letharia</taxon>
    </lineage>
</organism>
<proteinExistence type="predicted"/>
<sequence>MHFTLPVFFSFINLSLALAVTPSNPTNSTANTTFTPPSRYYLKTSVIGAGNADKNDLYVSSYHTGPGLSDATLLPFSPTSNTVGFLNDTHQQFDLHSSVPFGMIMEPSENLDVAWNFVRINELVFDAGYGSTDGFSFNASGLQWDGRGVGVFVGWLACDWWHGVPQLFWEFFFVPTGIPSSCAQVELHPVAV</sequence>
<dbReference type="EMBL" id="JACCJB010000005">
    <property type="protein sequence ID" value="KAF6227151.1"/>
    <property type="molecule type" value="Genomic_DNA"/>
</dbReference>
<feature type="chain" id="PRO_5034462614" description="DUF7907 domain-containing protein" evidence="1">
    <location>
        <begin position="20"/>
        <end position="192"/>
    </location>
</feature>
<dbReference type="InterPro" id="IPR057229">
    <property type="entry name" value="DUF7907"/>
</dbReference>
<protein>
    <recommendedName>
        <fullName evidence="2">DUF7907 domain-containing protein</fullName>
    </recommendedName>
</protein>
<keyword evidence="4" id="KW-1185">Reference proteome</keyword>
<evidence type="ECO:0000256" key="1">
    <source>
        <dbReference type="SAM" id="SignalP"/>
    </source>
</evidence>
<keyword evidence="1" id="KW-0732">Signal</keyword>
<dbReference type="Proteomes" id="UP000593566">
    <property type="component" value="Unassembled WGS sequence"/>
</dbReference>
<dbReference type="Pfam" id="PF25484">
    <property type="entry name" value="DUF7907"/>
    <property type="match status" value="1"/>
</dbReference>
<evidence type="ECO:0000313" key="3">
    <source>
        <dbReference type="EMBL" id="KAF6227151.1"/>
    </source>
</evidence>
<comment type="caution">
    <text evidence="3">The sequence shown here is derived from an EMBL/GenBank/DDBJ whole genome shotgun (WGS) entry which is preliminary data.</text>
</comment>
<dbReference type="GeneID" id="59336988"/>
<evidence type="ECO:0000259" key="2">
    <source>
        <dbReference type="Pfam" id="PF25484"/>
    </source>
</evidence>
<reference evidence="3 4" key="1">
    <citation type="journal article" date="2020" name="Genomics">
        <title>Complete, high-quality genomes from long-read metagenomic sequencing of two wolf lichen thalli reveals enigmatic genome architecture.</title>
        <authorList>
            <person name="McKenzie S.K."/>
            <person name="Walston R.F."/>
            <person name="Allen J.L."/>
        </authorList>
    </citation>
    <scope>NUCLEOTIDE SEQUENCE [LARGE SCALE GENOMIC DNA]</scope>
    <source>
        <strain evidence="3">WasteWater1</strain>
    </source>
</reference>
<evidence type="ECO:0000313" key="4">
    <source>
        <dbReference type="Proteomes" id="UP000593566"/>
    </source>
</evidence>
<feature type="signal peptide" evidence="1">
    <location>
        <begin position="1"/>
        <end position="19"/>
    </location>
</feature>